<organism evidence="2 3">
    <name type="scientific">Mucilaginibacter gossypii</name>
    <dbReference type="NCBI Taxonomy" id="551996"/>
    <lineage>
        <taxon>Bacteria</taxon>
        <taxon>Pseudomonadati</taxon>
        <taxon>Bacteroidota</taxon>
        <taxon>Sphingobacteriia</taxon>
        <taxon>Sphingobacteriales</taxon>
        <taxon>Sphingobacteriaceae</taxon>
        <taxon>Mucilaginibacter</taxon>
    </lineage>
</organism>
<feature type="signal peptide" evidence="1">
    <location>
        <begin position="1"/>
        <end position="20"/>
    </location>
</feature>
<evidence type="ECO:0008006" key="4">
    <source>
        <dbReference type="Google" id="ProtNLM"/>
    </source>
</evidence>
<dbReference type="STRING" id="551996.SAMN05192573_111176"/>
<dbReference type="EMBL" id="FNCG01000011">
    <property type="protein sequence ID" value="SDH67306.1"/>
    <property type="molecule type" value="Genomic_DNA"/>
</dbReference>
<evidence type="ECO:0000313" key="2">
    <source>
        <dbReference type="EMBL" id="SDH67306.1"/>
    </source>
</evidence>
<protein>
    <recommendedName>
        <fullName evidence="4">Lipoprotein</fullName>
    </recommendedName>
</protein>
<sequence>MKKFLIFALLSILLFSCEHSSEKQVNISTWHLLSLNGFKLWLPPNWHFQQEQGIDSFVGRIIAPTDTLSFEISSMGYANNPLLSEQEYIKTNDWQRGCDFCDRERTYSDAPNIKVKISIHKPTAKQKSKFPKADYIANMLTKDSTVYIPIEIPAEIKDHNFNEESKQDFIIKTIWPKNPSKGITGIYYQSKSSTLNFQLSGRNLSKQDQELALQMFKTIVIKIK</sequence>
<keyword evidence="1" id="KW-0732">Signal</keyword>
<proteinExistence type="predicted"/>
<dbReference type="RefSeq" id="WP_091171510.1">
    <property type="nucleotide sequence ID" value="NZ_FNCG01000011.1"/>
</dbReference>
<evidence type="ECO:0000256" key="1">
    <source>
        <dbReference type="SAM" id="SignalP"/>
    </source>
</evidence>
<accession>A0A1G8EBM8</accession>
<evidence type="ECO:0000313" key="3">
    <source>
        <dbReference type="Proteomes" id="UP000199705"/>
    </source>
</evidence>
<dbReference type="Proteomes" id="UP000199705">
    <property type="component" value="Unassembled WGS sequence"/>
</dbReference>
<gene>
    <name evidence="2" type="ORF">SAMN05192573_111176</name>
</gene>
<keyword evidence="3" id="KW-1185">Reference proteome</keyword>
<dbReference type="PROSITE" id="PS51257">
    <property type="entry name" value="PROKAR_LIPOPROTEIN"/>
    <property type="match status" value="1"/>
</dbReference>
<name>A0A1G8EBM8_9SPHI</name>
<dbReference type="AlphaFoldDB" id="A0A1G8EBM8"/>
<feature type="chain" id="PRO_5011534982" description="Lipoprotein" evidence="1">
    <location>
        <begin position="21"/>
        <end position="224"/>
    </location>
</feature>
<reference evidence="3" key="1">
    <citation type="submission" date="2016-10" db="EMBL/GenBank/DDBJ databases">
        <authorList>
            <person name="Varghese N."/>
            <person name="Submissions S."/>
        </authorList>
    </citation>
    <scope>NUCLEOTIDE SEQUENCE [LARGE SCALE GENOMIC DNA]</scope>
    <source>
        <strain evidence="3">Gh-67</strain>
    </source>
</reference>